<evidence type="ECO:0000313" key="5">
    <source>
        <dbReference type="Proteomes" id="UP001162031"/>
    </source>
</evidence>
<dbReference type="Pfam" id="PF24906">
    <property type="entry name" value="Zf_WRKY19"/>
    <property type="match status" value="4"/>
</dbReference>
<reference evidence="4" key="1">
    <citation type="submission" date="2022-12" db="EMBL/GenBank/DDBJ databases">
        <authorList>
            <person name="Webb A."/>
        </authorList>
    </citation>
    <scope>NUCLEOTIDE SEQUENCE</scope>
    <source>
        <strain evidence="4">Hp1</strain>
    </source>
</reference>
<feature type="compositionally biased region" description="Low complexity" evidence="2">
    <location>
        <begin position="169"/>
        <end position="181"/>
    </location>
</feature>
<dbReference type="InterPro" id="IPR056866">
    <property type="entry name" value="Znf_WRKY19"/>
</dbReference>
<comment type="caution">
    <text evidence="4">The sequence shown here is derived from an EMBL/GenBank/DDBJ whole genome shotgun (WGS) entry which is preliminary data.</text>
</comment>
<dbReference type="PANTHER" id="PTHR31827:SF1">
    <property type="entry name" value="EMB|CAB89363.1"/>
    <property type="match status" value="1"/>
</dbReference>
<feature type="compositionally biased region" description="Gly residues" evidence="2">
    <location>
        <begin position="436"/>
        <end position="445"/>
    </location>
</feature>
<feature type="region of interest" description="Disordered" evidence="2">
    <location>
        <begin position="424"/>
        <end position="528"/>
    </location>
</feature>
<dbReference type="EMBL" id="CANTFL010000028">
    <property type="protein sequence ID" value="CAI5709071.1"/>
    <property type="molecule type" value="Genomic_DNA"/>
</dbReference>
<protein>
    <recommendedName>
        <fullName evidence="3">RING-type domain-containing protein</fullName>
    </recommendedName>
</protein>
<organism evidence="4 5">
    <name type="scientific">Hyaloperonospora brassicae</name>
    <name type="common">Brassica downy mildew</name>
    <name type="synonym">Peronospora brassicae</name>
    <dbReference type="NCBI Taxonomy" id="162125"/>
    <lineage>
        <taxon>Eukaryota</taxon>
        <taxon>Sar</taxon>
        <taxon>Stramenopiles</taxon>
        <taxon>Oomycota</taxon>
        <taxon>Peronosporomycetes</taxon>
        <taxon>Peronosporales</taxon>
        <taxon>Peronosporaceae</taxon>
        <taxon>Hyaloperonospora</taxon>
    </lineage>
</organism>
<dbReference type="Proteomes" id="UP001162031">
    <property type="component" value="Unassembled WGS sequence"/>
</dbReference>
<keyword evidence="1" id="KW-0863">Zinc-finger</keyword>
<dbReference type="InterPro" id="IPR001841">
    <property type="entry name" value="Znf_RING"/>
</dbReference>
<dbReference type="GO" id="GO:0008270">
    <property type="term" value="F:zinc ion binding"/>
    <property type="evidence" value="ECO:0007669"/>
    <property type="project" value="UniProtKB-KW"/>
</dbReference>
<evidence type="ECO:0000313" key="4">
    <source>
        <dbReference type="EMBL" id="CAI5709071.1"/>
    </source>
</evidence>
<keyword evidence="1" id="KW-0862">Zinc</keyword>
<feature type="compositionally biased region" description="Low complexity" evidence="2">
    <location>
        <begin position="507"/>
        <end position="522"/>
    </location>
</feature>
<feature type="compositionally biased region" description="Polar residues" evidence="2">
    <location>
        <begin position="41"/>
        <end position="67"/>
    </location>
</feature>
<keyword evidence="1" id="KW-0479">Metal-binding</keyword>
<dbReference type="SUPFAM" id="SSF57850">
    <property type="entry name" value="RING/U-box"/>
    <property type="match status" value="1"/>
</dbReference>
<feature type="compositionally biased region" description="Low complexity" evidence="2">
    <location>
        <begin position="198"/>
        <end position="220"/>
    </location>
</feature>
<keyword evidence="5" id="KW-1185">Reference proteome</keyword>
<evidence type="ECO:0000256" key="2">
    <source>
        <dbReference type="SAM" id="MobiDB-lite"/>
    </source>
</evidence>
<feature type="region of interest" description="Disordered" evidence="2">
    <location>
        <begin position="328"/>
        <end position="357"/>
    </location>
</feature>
<name>A0AAV0SVI5_HYABA</name>
<dbReference type="SMART" id="SM00184">
    <property type="entry name" value="RING"/>
    <property type="match status" value="1"/>
</dbReference>
<gene>
    <name evidence="4" type="ORF">HBR001_LOCUS208</name>
</gene>
<evidence type="ECO:0000259" key="3">
    <source>
        <dbReference type="PROSITE" id="PS50089"/>
    </source>
</evidence>
<feature type="region of interest" description="Disordered" evidence="2">
    <location>
        <begin position="164"/>
        <end position="231"/>
    </location>
</feature>
<dbReference type="PANTHER" id="PTHR31827">
    <property type="entry name" value="EMB|CAB89363.1"/>
    <property type="match status" value="1"/>
</dbReference>
<proteinExistence type="predicted"/>
<accession>A0AAV0SVI5</accession>
<feature type="compositionally biased region" description="Basic and acidic residues" evidence="2">
    <location>
        <begin position="113"/>
        <end position="128"/>
    </location>
</feature>
<feature type="domain" description="RING-type" evidence="3">
    <location>
        <begin position="359"/>
        <end position="395"/>
    </location>
</feature>
<feature type="region of interest" description="Disordered" evidence="2">
    <location>
        <begin position="40"/>
        <end position="128"/>
    </location>
</feature>
<dbReference type="InterPro" id="IPR013083">
    <property type="entry name" value="Znf_RING/FYVE/PHD"/>
</dbReference>
<dbReference type="PROSITE" id="PS50089">
    <property type="entry name" value="ZF_RING_2"/>
    <property type="match status" value="1"/>
</dbReference>
<dbReference type="Gene3D" id="3.30.40.10">
    <property type="entry name" value="Zinc/RING finger domain, C3HC4 (zinc finger)"/>
    <property type="match status" value="1"/>
</dbReference>
<sequence length="752" mass="78581">MNELTPSHSAPSQSRALATSYAFAAPANAVNLVAMDRKSFQGGTRSSGHQGAAKQFSSHPQQLQQVTEYHHPAAGPYATPSYPHLKSQTDTRAVGSNGGKFDSATNSQAPHEAMPHDHVNIGLKDGGDRKYRQQQYSVVATDSFLSSSGTYVHGVERPGNVVQLKTTPSSSQQQQQQQQQSMYQRPNMYGDGTTYFSQQQQQQQQQQAQQQQRTQDTSQQNPLDLVPPSAAAMGASFGAPVNMGRGMISSVSGMFGVGTRMPQFSPGASGTSLTTRLKDGCMDVSTGVTPNASHMSFMQQQQPAAKSLELAHSASLYADVSSSTTSMSMVSLSSDGPTTAPINSYPPSSQLSTSSGDTCGLCSGTHSDRIASHCGHRFHAQCLHTWGGLTTCPMCAQASNTITSLPQANAISYGLGAESVSAISQGSAGREEGPMNSGGGGGGGTMNSSATDAGSNTVSISSNSMNSSQGTATSTMHMANPVHGGRPPPIDTRIHDNRMGPTSLSAGKRSATSTRSGSSSGGRVRKNKKLKDCSVPGCDRTVRSRGLCKGHGGGRRCGFAGCGLSDQGGGFCISHGGGKRCQHEGCDNSAQSRGLCKLHGGGSRCTVPNCTKSSQGRGLCRAHGGGRRCMVEGCNKTDRRAGYCVTHGADKKCIVPECSKTGRIDNMCTKHYFERHPAQPPGTISTTPPPVITVNANTSAARARAERKRAVEQQDAANYAGMSSVMLAGPVSAPNALFDARYGGAMTKAEPF</sequence>
<dbReference type="AlphaFoldDB" id="A0AAV0SVI5"/>
<feature type="compositionally biased region" description="Low complexity" evidence="2">
    <location>
        <begin position="345"/>
        <end position="355"/>
    </location>
</feature>
<evidence type="ECO:0000256" key="1">
    <source>
        <dbReference type="PROSITE-ProRule" id="PRU00175"/>
    </source>
</evidence>
<feature type="compositionally biased region" description="Low complexity" evidence="2">
    <location>
        <begin position="455"/>
        <end position="468"/>
    </location>
</feature>